<dbReference type="RefSeq" id="WP_378796845.1">
    <property type="nucleotide sequence ID" value="NZ_JBHUER010000002.1"/>
</dbReference>
<dbReference type="InterPro" id="IPR019285">
    <property type="entry name" value="DUF2336"/>
</dbReference>
<dbReference type="PIRSF" id="PIRSF035865">
    <property type="entry name" value="UCP035865"/>
    <property type="match status" value="1"/>
</dbReference>
<name>A0ABW4K4A8_9HYPH</name>
<dbReference type="EMBL" id="JBHUER010000002">
    <property type="protein sequence ID" value="MFD1701946.1"/>
    <property type="molecule type" value="Genomic_DNA"/>
</dbReference>
<evidence type="ECO:0000313" key="1">
    <source>
        <dbReference type="EMBL" id="MFD1701946.1"/>
    </source>
</evidence>
<gene>
    <name evidence="1" type="ORF">ACFSCV_02905</name>
</gene>
<organism evidence="1 2">
    <name type="scientific">Methylopila henanensis</name>
    <dbReference type="NCBI Taxonomy" id="873516"/>
    <lineage>
        <taxon>Bacteria</taxon>
        <taxon>Pseudomonadati</taxon>
        <taxon>Pseudomonadota</taxon>
        <taxon>Alphaproteobacteria</taxon>
        <taxon>Hyphomicrobiales</taxon>
        <taxon>Methylopilaceae</taxon>
        <taxon>Methylopila</taxon>
    </lineage>
</organism>
<comment type="caution">
    <text evidence="1">The sequence shown here is derived from an EMBL/GenBank/DDBJ whole genome shotgun (WGS) entry which is preliminary data.</text>
</comment>
<dbReference type="Pfam" id="PF10098">
    <property type="entry name" value="DUF2336"/>
    <property type="match status" value="1"/>
</dbReference>
<keyword evidence="2" id="KW-1185">Reference proteome</keyword>
<dbReference type="InterPro" id="IPR014598">
    <property type="entry name" value="UCP035865"/>
</dbReference>
<sequence>MIVERYLEWAETAPAQLRAEAADGLARSYLHGELEHEIRDEVEAALMRILDDTSLAVRCAVAEVLAAAPDVATPLVLALAFDAPDVAEPVLARSPLLTDVELVDLVAQGGVRQQVAIARRARVSGPLCAAIAEVACGEACATLLANAGARPPRSAVERIAERHGAHGGVRDALLGRGDASPAVRQALMRSVAGALQLFVTDRGWLAPDRARRAADEACERGALVIAAGEADAQGFVRLLVDRGEFSAGLALRALLCGNVAIFEAALSVLSGQTPQRVAGFVRDFDGRGFEALYRQAGFPTPALPVYRAALAAAREAGFAGGRAQDAELSRRMVERALTACEGVDVDVAALRALLRRFATEAARADARRAFQPAARELLALEAPKAA</sequence>
<proteinExistence type="predicted"/>
<reference evidence="2" key="1">
    <citation type="journal article" date="2019" name="Int. J. Syst. Evol. Microbiol.">
        <title>The Global Catalogue of Microorganisms (GCM) 10K type strain sequencing project: providing services to taxonomists for standard genome sequencing and annotation.</title>
        <authorList>
            <consortium name="The Broad Institute Genomics Platform"/>
            <consortium name="The Broad Institute Genome Sequencing Center for Infectious Disease"/>
            <person name="Wu L."/>
            <person name="Ma J."/>
        </authorList>
    </citation>
    <scope>NUCLEOTIDE SEQUENCE [LARGE SCALE GENOMIC DNA]</scope>
    <source>
        <strain evidence="2">KCTC 23707</strain>
    </source>
</reference>
<protein>
    <submittedName>
        <fullName evidence="1">DUF2336 domain-containing protein</fullName>
    </submittedName>
</protein>
<dbReference type="Proteomes" id="UP001597308">
    <property type="component" value="Unassembled WGS sequence"/>
</dbReference>
<accession>A0ABW4K4A8</accession>
<evidence type="ECO:0000313" key="2">
    <source>
        <dbReference type="Proteomes" id="UP001597308"/>
    </source>
</evidence>